<evidence type="ECO:0000313" key="3">
    <source>
        <dbReference type="Proteomes" id="UP000295142"/>
    </source>
</evidence>
<dbReference type="RefSeq" id="WP_132540760.1">
    <property type="nucleotide sequence ID" value="NZ_SLWW01000001.1"/>
</dbReference>
<keyword evidence="2" id="KW-0269">Exonuclease</keyword>
<name>A0A4R2KSY2_9RHOB</name>
<dbReference type="Gene3D" id="3.60.15.10">
    <property type="entry name" value="Ribonuclease Z/Hydroxyacylglutathione hydrolase-like"/>
    <property type="match status" value="2"/>
</dbReference>
<accession>A0A4R2KSY2</accession>
<protein>
    <submittedName>
        <fullName evidence="2">Cft2 family RNA processing exonuclease</fullName>
    </submittedName>
</protein>
<dbReference type="GO" id="GO:0004527">
    <property type="term" value="F:exonuclease activity"/>
    <property type="evidence" value="ECO:0007669"/>
    <property type="project" value="UniProtKB-KW"/>
</dbReference>
<dbReference type="InterPro" id="IPR001279">
    <property type="entry name" value="Metallo-B-lactamas"/>
</dbReference>
<feature type="domain" description="Metallo-beta-lactamase" evidence="1">
    <location>
        <begin position="14"/>
        <end position="190"/>
    </location>
</feature>
<comment type="caution">
    <text evidence="2">The sequence shown here is derived from an EMBL/GenBank/DDBJ whole genome shotgun (WGS) entry which is preliminary data.</text>
</comment>
<evidence type="ECO:0000259" key="1">
    <source>
        <dbReference type="SMART" id="SM00849"/>
    </source>
</evidence>
<dbReference type="PANTHER" id="PTHR11203">
    <property type="entry name" value="CLEAVAGE AND POLYADENYLATION SPECIFICITY FACTOR FAMILY MEMBER"/>
    <property type="match status" value="1"/>
</dbReference>
<dbReference type="PANTHER" id="PTHR11203:SF37">
    <property type="entry name" value="INTEGRATOR COMPLEX SUBUNIT 11"/>
    <property type="match status" value="1"/>
</dbReference>
<dbReference type="InterPro" id="IPR050698">
    <property type="entry name" value="MBL"/>
</dbReference>
<reference evidence="2 3" key="1">
    <citation type="submission" date="2019-03" db="EMBL/GenBank/DDBJ databases">
        <title>Genomic Encyclopedia of Type Strains, Phase IV (KMG-IV): sequencing the most valuable type-strain genomes for metagenomic binning, comparative biology and taxonomic classification.</title>
        <authorList>
            <person name="Goeker M."/>
        </authorList>
    </citation>
    <scope>NUCLEOTIDE SEQUENCE [LARGE SCALE GENOMIC DNA]</scope>
    <source>
        <strain evidence="2 3">DSM 4868</strain>
    </source>
</reference>
<dbReference type="SUPFAM" id="SSF56281">
    <property type="entry name" value="Metallo-hydrolase/oxidoreductase"/>
    <property type="match status" value="1"/>
</dbReference>
<dbReference type="GO" id="GO:0004521">
    <property type="term" value="F:RNA endonuclease activity"/>
    <property type="evidence" value="ECO:0007669"/>
    <property type="project" value="TreeGrafter"/>
</dbReference>
<organism evidence="2 3">
    <name type="scientific">Rhodovulum euryhalinum</name>
    <dbReference type="NCBI Taxonomy" id="35805"/>
    <lineage>
        <taxon>Bacteria</taxon>
        <taxon>Pseudomonadati</taxon>
        <taxon>Pseudomonadota</taxon>
        <taxon>Alphaproteobacteria</taxon>
        <taxon>Rhodobacterales</taxon>
        <taxon>Paracoccaceae</taxon>
        <taxon>Rhodovulum</taxon>
    </lineage>
</organism>
<proteinExistence type="predicted"/>
<keyword evidence="2" id="KW-0378">Hydrolase</keyword>
<dbReference type="Pfam" id="PF00753">
    <property type="entry name" value="Lactamase_B"/>
    <property type="match status" value="1"/>
</dbReference>
<evidence type="ECO:0000313" key="2">
    <source>
        <dbReference type="EMBL" id="TCO74166.1"/>
    </source>
</evidence>
<keyword evidence="3" id="KW-1185">Reference proteome</keyword>
<keyword evidence="2" id="KW-0540">Nuclease</keyword>
<dbReference type="Proteomes" id="UP000295142">
    <property type="component" value="Unassembled WGS sequence"/>
</dbReference>
<dbReference type="EMBL" id="SLWW01000001">
    <property type="protein sequence ID" value="TCO74166.1"/>
    <property type="molecule type" value="Genomic_DNA"/>
</dbReference>
<dbReference type="InterPro" id="IPR036866">
    <property type="entry name" value="RibonucZ/Hydroxyglut_hydro"/>
</dbReference>
<dbReference type="SMART" id="SM00849">
    <property type="entry name" value="Lactamase_B"/>
    <property type="match status" value="1"/>
</dbReference>
<dbReference type="OrthoDB" id="9803916at2"/>
<dbReference type="AlphaFoldDB" id="A0A4R2KSY2"/>
<sequence length="361" mass="36157">MPRLVALSGFDAKGPACFLLELGGARLMLDLGTGPDAGRLPDLAGVGPVDAILLSHGHADHAGALQLAPLVGSPPVHASPPVFVLSGPPPGPVGVALPRRGRVEIVGVEVETGAAGHAPGAVWMRIGGAGGLLYTGDCATGPSVWPFEMPPPAEAVVLDASYGVADTALAVQQAELLGLLSSAPVLLPSPADGRGLDIACAALAAGVGVALCPAHRRVAETLLARPDWLADGAAGTLRDLLAKASPLDVDSPARGAMIAVSADAASGLSAPLAARFAVTGEARILFTGYLGAGTPAAALVCEGHAGHMRWNVHPRLSDTRALLAATKPRVAMPAFCPPHLRAALAAALPGAPFCTGPEMTW</sequence>
<gene>
    <name evidence="2" type="ORF">EV655_101327</name>
</gene>